<evidence type="ECO:0000313" key="2">
    <source>
        <dbReference type="EMBL" id="SLN25020.1"/>
    </source>
</evidence>
<dbReference type="NCBIfam" id="TIGR02122">
    <property type="entry name" value="TRAP_TAXI"/>
    <property type="match status" value="1"/>
</dbReference>
<dbReference type="OrthoDB" id="9776669at2"/>
<feature type="chain" id="PRO_5010868855" evidence="1">
    <location>
        <begin position="25"/>
        <end position="331"/>
    </location>
</feature>
<feature type="signal peptide" evidence="1">
    <location>
        <begin position="1"/>
        <end position="24"/>
    </location>
</feature>
<keyword evidence="1" id="KW-0732">Signal</keyword>
<dbReference type="InterPro" id="IPR011852">
    <property type="entry name" value="TRAP_TAXI"/>
</dbReference>
<dbReference type="Proteomes" id="UP000193963">
    <property type="component" value="Unassembled WGS sequence"/>
</dbReference>
<evidence type="ECO:0000313" key="3">
    <source>
        <dbReference type="Proteomes" id="UP000193963"/>
    </source>
</evidence>
<gene>
    <name evidence="2" type="ORF">PSM7751_00881</name>
</gene>
<reference evidence="2 3" key="1">
    <citation type="submission" date="2017-03" db="EMBL/GenBank/DDBJ databases">
        <authorList>
            <person name="Afonso C.L."/>
            <person name="Miller P.J."/>
            <person name="Scott M.A."/>
            <person name="Spackman E."/>
            <person name="Goraichik I."/>
            <person name="Dimitrov K.M."/>
            <person name="Suarez D.L."/>
            <person name="Swayne D.E."/>
        </authorList>
    </citation>
    <scope>NUCLEOTIDE SEQUENCE [LARGE SCALE GENOMIC DNA]</scope>
    <source>
        <strain evidence="2 3">CECT 7751</strain>
    </source>
</reference>
<dbReference type="AlphaFoldDB" id="A0A1X6YLS8"/>
<dbReference type="EMBL" id="FWFN01000002">
    <property type="protein sequence ID" value="SLN25020.1"/>
    <property type="molecule type" value="Genomic_DNA"/>
</dbReference>
<dbReference type="PANTHER" id="PTHR42941:SF1">
    <property type="entry name" value="SLL1037 PROTEIN"/>
    <property type="match status" value="1"/>
</dbReference>
<dbReference type="Pfam" id="PF16868">
    <property type="entry name" value="NMT1_3"/>
    <property type="match status" value="1"/>
</dbReference>
<protein>
    <submittedName>
        <fullName evidence="2">NMT1/THI5 like protein</fullName>
    </submittedName>
</protein>
<organism evidence="2 3">
    <name type="scientific">Pseudooceanicola marinus</name>
    <dbReference type="NCBI Taxonomy" id="396013"/>
    <lineage>
        <taxon>Bacteria</taxon>
        <taxon>Pseudomonadati</taxon>
        <taxon>Pseudomonadota</taxon>
        <taxon>Alphaproteobacteria</taxon>
        <taxon>Rhodobacterales</taxon>
        <taxon>Paracoccaceae</taxon>
        <taxon>Pseudooceanicola</taxon>
    </lineage>
</organism>
<accession>A0A1X6YLS8</accession>
<dbReference type="Gene3D" id="3.40.190.10">
    <property type="entry name" value="Periplasmic binding protein-like II"/>
    <property type="match status" value="2"/>
</dbReference>
<dbReference type="PANTHER" id="PTHR42941">
    <property type="entry name" value="SLL1037 PROTEIN"/>
    <property type="match status" value="1"/>
</dbReference>
<sequence>MIGRFLAAACAVAATIGVAAPAQAQGRITLGTNPQGTLYYTIGGGIAASLQENLQRQVTVQPFTGSSVYIPLIDAGEVTLGLNSSIDVGAWYRGEYGNDPYTDIRVLARLWPLRQALVVRAESGMTEVSDLAGKKVITELSAQAATGRVNTAILQAGGLSLDQVEGVTVAGLSQGMEALTEGAVDATGVAVGIPLTQQAHATIPGGIRYLSITGEGATSEAINDLFNGVYLMEVAPNPRMPEITDPVTVSAYDVYLTASADLSDEDATAILSALYDGLPGLKADYPPLAAAAQELMAAPTNTVPYHPAAVAFFTEKGIWSEENAARDAALQ</sequence>
<dbReference type="RefSeq" id="WP_085886796.1">
    <property type="nucleotide sequence ID" value="NZ_FWFN01000002.1"/>
</dbReference>
<name>A0A1X6YLS8_9RHOB</name>
<keyword evidence="3" id="KW-1185">Reference proteome</keyword>
<proteinExistence type="predicted"/>
<dbReference type="SUPFAM" id="SSF53850">
    <property type="entry name" value="Periplasmic binding protein-like II"/>
    <property type="match status" value="1"/>
</dbReference>
<evidence type="ECO:0000256" key="1">
    <source>
        <dbReference type="SAM" id="SignalP"/>
    </source>
</evidence>